<reference evidence="1" key="1">
    <citation type="submission" date="2023-11" db="EMBL/GenBank/DDBJ databases">
        <authorList>
            <person name="Poullet M."/>
        </authorList>
    </citation>
    <scope>NUCLEOTIDE SEQUENCE</scope>
    <source>
        <strain evidence="1">E1834</strain>
    </source>
</reference>
<protein>
    <submittedName>
        <fullName evidence="1">Uncharacterized protein</fullName>
    </submittedName>
</protein>
<organism evidence="1 2">
    <name type="scientific">Meloidogyne enterolobii</name>
    <name type="common">Root-knot nematode worm</name>
    <name type="synonym">Meloidogyne mayaguensis</name>
    <dbReference type="NCBI Taxonomy" id="390850"/>
    <lineage>
        <taxon>Eukaryota</taxon>
        <taxon>Metazoa</taxon>
        <taxon>Ecdysozoa</taxon>
        <taxon>Nematoda</taxon>
        <taxon>Chromadorea</taxon>
        <taxon>Rhabditida</taxon>
        <taxon>Tylenchina</taxon>
        <taxon>Tylenchomorpha</taxon>
        <taxon>Tylenchoidea</taxon>
        <taxon>Meloidogynidae</taxon>
        <taxon>Meloidogyninae</taxon>
        <taxon>Meloidogyne</taxon>
    </lineage>
</organism>
<keyword evidence="2" id="KW-1185">Reference proteome</keyword>
<name>A0ACB0XYU2_MELEN</name>
<dbReference type="Proteomes" id="UP001497535">
    <property type="component" value="Unassembled WGS sequence"/>
</dbReference>
<proteinExistence type="predicted"/>
<accession>A0ACB0XYU2</accession>
<sequence length="60" mass="6947">MPMDKLVLSMEFQLCVELIKGRKTVNIWIQQLGPTSLSSLVNTKYRIWAINDVERVKIAK</sequence>
<comment type="caution">
    <text evidence="1">The sequence shown here is derived from an EMBL/GenBank/DDBJ whole genome shotgun (WGS) entry which is preliminary data.</text>
</comment>
<gene>
    <name evidence="1" type="ORF">MENTE1834_LOCUS5262</name>
</gene>
<evidence type="ECO:0000313" key="1">
    <source>
        <dbReference type="EMBL" id="CAK5023683.1"/>
    </source>
</evidence>
<dbReference type="EMBL" id="CAVMJV010000004">
    <property type="protein sequence ID" value="CAK5023683.1"/>
    <property type="molecule type" value="Genomic_DNA"/>
</dbReference>
<evidence type="ECO:0000313" key="2">
    <source>
        <dbReference type="Proteomes" id="UP001497535"/>
    </source>
</evidence>